<feature type="region of interest" description="Disordered" evidence="1">
    <location>
        <begin position="1"/>
        <end position="21"/>
    </location>
</feature>
<dbReference type="AlphaFoldDB" id="C6H6Y2"/>
<reference evidence="3" key="1">
    <citation type="submission" date="2009-05" db="EMBL/GenBank/DDBJ databases">
        <title>The genome sequence of Ajellomyces capsulatus strain H143.</title>
        <authorList>
            <person name="Champion M."/>
            <person name="Cuomo C.A."/>
            <person name="Ma L.-J."/>
            <person name="Henn M.R."/>
            <person name="Sil A."/>
            <person name="Goldman B."/>
            <person name="Young S.K."/>
            <person name="Kodira C.D."/>
            <person name="Zeng Q."/>
            <person name="Koehrsen M."/>
            <person name="Alvarado L."/>
            <person name="Berlin A.M."/>
            <person name="Borenstein D."/>
            <person name="Chen Z."/>
            <person name="Engels R."/>
            <person name="Freedman E."/>
            <person name="Gellesch M."/>
            <person name="Goldberg J."/>
            <person name="Griggs A."/>
            <person name="Gujja S."/>
            <person name="Heiman D.I."/>
            <person name="Hepburn T.A."/>
            <person name="Howarth C."/>
            <person name="Jen D."/>
            <person name="Larson L."/>
            <person name="Lewis B."/>
            <person name="Mehta T."/>
            <person name="Park D."/>
            <person name="Pearson M."/>
            <person name="Roberts A."/>
            <person name="Saif S."/>
            <person name="Shea T.D."/>
            <person name="Shenoy N."/>
            <person name="Sisk P."/>
            <person name="Stolte C."/>
            <person name="Sykes S."/>
            <person name="Walk T."/>
            <person name="White J."/>
            <person name="Yandava C."/>
            <person name="Klein B."/>
            <person name="McEwen J.G."/>
            <person name="Puccia R."/>
            <person name="Goldman G.H."/>
            <person name="Felipe M.S."/>
            <person name="Nino-Vega G."/>
            <person name="San-Blas G."/>
            <person name="Taylor J.W."/>
            <person name="Mendoza L."/>
            <person name="Galagan J.E."/>
            <person name="Nusbaum C."/>
            <person name="Birren B.W."/>
        </authorList>
    </citation>
    <scope>NUCLEOTIDE SEQUENCE [LARGE SCALE GENOMIC DNA]</scope>
    <source>
        <strain evidence="3">H143</strain>
    </source>
</reference>
<dbReference type="Proteomes" id="UP000002624">
    <property type="component" value="Unassembled WGS sequence"/>
</dbReference>
<protein>
    <submittedName>
        <fullName evidence="2">Uncharacterized protein</fullName>
    </submittedName>
</protein>
<accession>C6H6Y2</accession>
<dbReference type="EMBL" id="GG692420">
    <property type="protein sequence ID" value="EER44153.1"/>
    <property type="molecule type" value="Genomic_DNA"/>
</dbReference>
<evidence type="ECO:0000313" key="2">
    <source>
        <dbReference type="EMBL" id="EER44153.1"/>
    </source>
</evidence>
<evidence type="ECO:0000256" key="1">
    <source>
        <dbReference type="SAM" id="MobiDB-lite"/>
    </source>
</evidence>
<organism evidence="2 3">
    <name type="scientific">Ajellomyces capsulatus (strain H143)</name>
    <name type="common">Darling's disease fungus</name>
    <name type="synonym">Histoplasma capsulatum</name>
    <dbReference type="NCBI Taxonomy" id="544712"/>
    <lineage>
        <taxon>Eukaryota</taxon>
        <taxon>Fungi</taxon>
        <taxon>Dikarya</taxon>
        <taxon>Ascomycota</taxon>
        <taxon>Pezizomycotina</taxon>
        <taxon>Eurotiomycetes</taxon>
        <taxon>Eurotiomycetidae</taxon>
        <taxon>Onygenales</taxon>
        <taxon>Ajellomycetaceae</taxon>
        <taxon>Histoplasma</taxon>
    </lineage>
</organism>
<evidence type="ECO:0000313" key="3">
    <source>
        <dbReference type="Proteomes" id="UP000002624"/>
    </source>
</evidence>
<dbReference type="HOGENOM" id="CLU_1739997_0_0_1"/>
<sequence length="150" mass="16354">MTIPSSRNFGGVGGHSINAGTHKSLPAAALKEDSPPHEAWQMGAGQRHQVRLADGRSKETAFTGISGDCGSSISPRVEAANTLSKTMFILNASKTVWNHRFIVKEKECFETSAGSGWKISSSESTRYFMFMQSPTVESSPRRTLRFNQST</sequence>
<name>C6H6Y2_AJECH</name>
<gene>
    <name evidence="2" type="ORF">HCDG_02183</name>
</gene>
<proteinExistence type="predicted"/>
<dbReference type="VEuPathDB" id="FungiDB:HCDG_02183"/>